<evidence type="ECO:0008006" key="3">
    <source>
        <dbReference type="Google" id="ProtNLM"/>
    </source>
</evidence>
<dbReference type="InterPro" id="IPR036515">
    <property type="entry name" value="Transposase_17_sf"/>
</dbReference>
<dbReference type="SUPFAM" id="SSF143422">
    <property type="entry name" value="Transposase IS200-like"/>
    <property type="match status" value="1"/>
</dbReference>
<sequence>MEVYAYCFMLSHVHLIFRSGDENPSGLLRDFKGFTSKKIVEAIEHNPKESRKEWMLNMMSEAGQKKATVKNRQFWQQHNHPIELWSESVIQQKIK</sequence>
<proteinExistence type="predicted"/>
<dbReference type="EMBL" id="BAAAFG010000002">
    <property type="protein sequence ID" value="GAA0871566.1"/>
    <property type="molecule type" value="Genomic_DNA"/>
</dbReference>
<keyword evidence="2" id="KW-1185">Reference proteome</keyword>
<organism evidence="1 2">
    <name type="scientific">Gangjinia marincola</name>
    <dbReference type="NCBI Taxonomy" id="578463"/>
    <lineage>
        <taxon>Bacteria</taxon>
        <taxon>Pseudomonadati</taxon>
        <taxon>Bacteroidota</taxon>
        <taxon>Flavobacteriia</taxon>
        <taxon>Flavobacteriales</taxon>
        <taxon>Flavobacteriaceae</taxon>
        <taxon>Gangjinia</taxon>
    </lineage>
</organism>
<comment type="caution">
    <text evidence="1">The sequence shown here is derived from an EMBL/GenBank/DDBJ whole genome shotgun (WGS) entry which is preliminary data.</text>
</comment>
<gene>
    <name evidence="1" type="ORF">GCM10009117_07120</name>
</gene>
<name>A0ABN1MEL0_9FLAO</name>
<protein>
    <recommendedName>
        <fullName evidence="3">Transposase</fullName>
    </recommendedName>
</protein>
<accession>A0ABN1MEL0</accession>
<reference evidence="1 2" key="1">
    <citation type="journal article" date="2019" name="Int. J. Syst. Evol. Microbiol.">
        <title>The Global Catalogue of Microorganisms (GCM) 10K type strain sequencing project: providing services to taxonomists for standard genome sequencing and annotation.</title>
        <authorList>
            <consortium name="The Broad Institute Genomics Platform"/>
            <consortium name="The Broad Institute Genome Sequencing Center for Infectious Disease"/>
            <person name="Wu L."/>
            <person name="Ma J."/>
        </authorList>
    </citation>
    <scope>NUCLEOTIDE SEQUENCE [LARGE SCALE GENOMIC DNA]</scope>
    <source>
        <strain evidence="1 2">JCM 16082</strain>
    </source>
</reference>
<dbReference type="Gene3D" id="3.30.70.1290">
    <property type="entry name" value="Transposase IS200-like"/>
    <property type="match status" value="1"/>
</dbReference>
<evidence type="ECO:0000313" key="1">
    <source>
        <dbReference type="EMBL" id="GAA0871566.1"/>
    </source>
</evidence>
<evidence type="ECO:0000313" key="2">
    <source>
        <dbReference type="Proteomes" id="UP001500507"/>
    </source>
</evidence>
<dbReference type="Proteomes" id="UP001500507">
    <property type="component" value="Unassembled WGS sequence"/>
</dbReference>